<dbReference type="InterPro" id="IPR018303">
    <property type="entry name" value="ATPase_P-typ_P_site"/>
</dbReference>
<dbReference type="InterPro" id="IPR027256">
    <property type="entry name" value="P-typ_ATPase_IB"/>
</dbReference>
<dbReference type="SUPFAM" id="SSF56784">
    <property type="entry name" value="HAD-like"/>
    <property type="match status" value="1"/>
</dbReference>
<keyword evidence="6 8" id="KW-1133">Transmembrane helix</keyword>
<evidence type="ECO:0000256" key="1">
    <source>
        <dbReference type="ARBA" id="ARBA00004370"/>
    </source>
</evidence>
<feature type="transmembrane region" description="Helical" evidence="8">
    <location>
        <begin position="376"/>
        <end position="394"/>
    </location>
</feature>
<dbReference type="GO" id="GO:0015662">
    <property type="term" value="F:P-type ion transporter activity"/>
    <property type="evidence" value="ECO:0007669"/>
    <property type="project" value="UniProtKB-ARBA"/>
</dbReference>
<dbReference type="NCBIfam" id="TIGR01494">
    <property type="entry name" value="ATPase_P-type"/>
    <property type="match status" value="2"/>
</dbReference>
<dbReference type="PANTHER" id="PTHR46594">
    <property type="entry name" value="P-TYPE CATION-TRANSPORTING ATPASE"/>
    <property type="match status" value="1"/>
</dbReference>
<dbReference type="InterPro" id="IPR036163">
    <property type="entry name" value="HMA_dom_sf"/>
</dbReference>
<evidence type="ECO:0000256" key="9">
    <source>
        <dbReference type="SAM" id="MobiDB-lite"/>
    </source>
</evidence>
<dbReference type="Gene3D" id="2.70.150.10">
    <property type="entry name" value="Calcium-transporting ATPase, cytoplasmic transduction domain A"/>
    <property type="match status" value="1"/>
</dbReference>
<dbReference type="InterPro" id="IPR001757">
    <property type="entry name" value="P_typ_ATPase"/>
</dbReference>
<dbReference type="GO" id="GO:0005886">
    <property type="term" value="C:plasma membrane"/>
    <property type="evidence" value="ECO:0007669"/>
    <property type="project" value="UniProtKB-SubCell"/>
</dbReference>
<keyword evidence="4 8" id="KW-0479">Metal-binding</keyword>
<evidence type="ECO:0000256" key="7">
    <source>
        <dbReference type="ARBA" id="ARBA00023136"/>
    </source>
</evidence>
<protein>
    <submittedName>
        <fullName evidence="11">Heavy metal translocating P-type ATPase</fullName>
    </submittedName>
</protein>
<evidence type="ECO:0000256" key="5">
    <source>
        <dbReference type="ARBA" id="ARBA00022967"/>
    </source>
</evidence>
<dbReference type="GO" id="GO:0019829">
    <property type="term" value="F:ATPase-coupled monoatomic cation transmembrane transporter activity"/>
    <property type="evidence" value="ECO:0007669"/>
    <property type="project" value="InterPro"/>
</dbReference>
<evidence type="ECO:0000256" key="2">
    <source>
        <dbReference type="ARBA" id="ARBA00006024"/>
    </source>
</evidence>
<dbReference type="GO" id="GO:0030001">
    <property type="term" value="P:metal ion transport"/>
    <property type="evidence" value="ECO:0007669"/>
    <property type="project" value="UniProtKB-ARBA"/>
</dbReference>
<feature type="transmembrane region" description="Helical" evidence="8">
    <location>
        <begin position="738"/>
        <end position="756"/>
    </location>
</feature>
<dbReference type="InterPro" id="IPR023214">
    <property type="entry name" value="HAD_sf"/>
</dbReference>
<comment type="similarity">
    <text evidence="2 8">Belongs to the cation transport ATPase (P-type) (TC 3.A.3) family. Type IB subfamily.</text>
</comment>
<keyword evidence="8" id="KW-0067">ATP-binding</keyword>
<keyword evidence="8" id="KW-1003">Cell membrane</keyword>
<feature type="transmembrane region" description="Helical" evidence="8">
    <location>
        <begin position="193"/>
        <end position="215"/>
    </location>
</feature>
<dbReference type="PROSITE" id="PS50846">
    <property type="entry name" value="HMA_2"/>
    <property type="match status" value="1"/>
</dbReference>
<dbReference type="PRINTS" id="PR00119">
    <property type="entry name" value="CATATPASE"/>
</dbReference>
<feature type="transmembrane region" description="Helical" evidence="8">
    <location>
        <begin position="128"/>
        <end position="148"/>
    </location>
</feature>
<reference evidence="11 12" key="1">
    <citation type="submission" date="2020-01" db="EMBL/GenBank/DDBJ databases">
        <title>Jiella pacifica sp. nov.</title>
        <authorList>
            <person name="Xue Z."/>
            <person name="Zhu S."/>
            <person name="Chen J."/>
            <person name="Yang J."/>
        </authorList>
    </citation>
    <scope>NUCLEOTIDE SEQUENCE [LARGE SCALE GENOMIC DNA]</scope>
    <source>
        <strain evidence="11 12">40Bstr34</strain>
    </source>
</reference>
<dbReference type="Gene3D" id="3.30.70.100">
    <property type="match status" value="1"/>
</dbReference>
<dbReference type="InterPro" id="IPR008250">
    <property type="entry name" value="ATPase_P-typ_transduc_dom_A_sf"/>
</dbReference>
<evidence type="ECO:0000256" key="8">
    <source>
        <dbReference type="RuleBase" id="RU362081"/>
    </source>
</evidence>
<feature type="transmembrane region" description="Helical" evidence="8">
    <location>
        <begin position="221"/>
        <end position="239"/>
    </location>
</feature>
<dbReference type="GO" id="GO:0016887">
    <property type="term" value="F:ATP hydrolysis activity"/>
    <property type="evidence" value="ECO:0007669"/>
    <property type="project" value="InterPro"/>
</dbReference>
<feature type="compositionally biased region" description="Basic and acidic residues" evidence="9">
    <location>
        <begin position="768"/>
        <end position="777"/>
    </location>
</feature>
<evidence type="ECO:0000256" key="3">
    <source>
        <dbReference type="ARBA" id="ARBA00022692"/>
    </source>
</evidence>
<feature type="compositionally biased region" description="Basic and acidic residues" evidence="9">
    <location>
        <begin position="785"/>
        <end position="796"/>
    </location>
</feature>
<dbReference type="PANTHER" id="PTHR46594:SF4">
    <property type="entry name" value="P-TYPE CATION-TRANSPORTING ATPASE"/>
    <property type="match status" value="1"/>
</dbReference>
<keyword evidence="7 8" id="KW-0472">Membrane</keyword>
<dbReference type="InterPro" id="IPR023299">
    <property type="entry name" value="ATPase_P-typ_cyto_dom_N"/>
</dbReference>
<accession>A0A6N9T0C9</accession>
<evidence type="ECO:0000256" key="6">
    <source>
        <dbReference type="ARBA" id="ARBA00022989"/>
    </source>
</evidence>
<dbReference type="Gene3D" id="3.40.1110.10">
    <property type="entry name" value="Calcium-transporting ATPase, cytoplasmic domain N"/>
    <property type="match status" value="1"/>
</dbReference>
<dbReference type="PROSITE" id="PS00154">
    <property type="entry name" value="ATPASE_E1_E2"/>
    <property type="match status" value="1"/>
</dbReference>
<dbReference type="GO" id="GO:0046872">
    <property type="term" value="F:metal ion binding"/>
    <property type="evidence" value="ECO:0007669"/>
    <property type="project" value="UniProtKB-KW"/>
</dbReference>
<dbReference type="EMBL" id="JAAAMG010000007">
    <property type="protein sequence ID" value="NDW04790.1"/>
    <property type="molecule type" value="Genomic_DNA"/>
</dbReference>
<feature type="transmembrane region" description="Helical" evidence="8">
    <location>
        <begin position="400"/>
        <end position="426"/>
    </location>
</feature>
<dbReference type="Gene3D" id="1.20.1110.10">
    <property type="entry name" value="Calcium-transporting ATPase, transmembrane domain"/>
    <property type="match status" value="1"/>
</dbReference>
<dbReference type="PROSITE" id="PS01047">
    <property type="entry name" value="HMA_1"/>
    <property type="match status" value="1"/>
</dbReference>
<dbReference type="InterPro" id="IPR059000">
    <property type="entry name" value="ATPase_P-type_domA"/>
</dbReference>
<dbReference type="Pfam" id="PF00122">
    <property type="entry name" value="E1-E2_ATPase"/>
    <property type="match status" value="1"/>
</dbReference>
<dbReference type="NCBIfam" id="TIGR01511">
    <property type="entry name" value="ATPase-IB1_Cu"/>
    <property type="match status" value="1"/>
</dbReference>
<dbReference type="Pfam" id="PF00403">
    <property type="entry name" value="HMA"/>
    <property type="match status" value="1"/>
</dbReference>
<dbReference type="SUPFAM" id="SSF55008">
    <property type="entry name" value="HMA, heavy metal-associated domain"/>
    <property type="match status" value="1"/>
</dbReference>
<name>A0A6N9T0C9_9HYPH</name>
<evidence type="ECO:0000313" key="11">
    <source>
        <dbReference type="EMBL" id="NDW04790.1"/>
    </source>
</evidence>
<feature type="domain" description="HMA" evidence="10">
    <location>
        <begin position="39"/>
        <end position="109"/>
    </location>
</feature>
<dbReference type="AlphaFoldDB" id="A0A6N9T0C9"/>
<organism evidence="11 12">
    <name type="scientific">Jiella pacifica</name>
    <dbReference type="NCBI Taxonomy" id="2696469"/>
    <lineage>
        <taxon>Bacteria</taxon>
        <taxon>Pseudomonadati</taxon>
        <taxon>Pseudomonadota</taxon>
        <taxon>Alphaproteobacteria</taxon>
        <taxon>Hyphomicrobiales</taxon>
        <taxon>Aurantimonadaceae</taxon>
        <taxon>Jiella</taxon>
    </lineage>
</organism>
<dbReference type="RefSeq" id="WP_163463053.1">
    <property type="nucleotide sequence ID" value="NZ_JAAAMG010000007.1"/>
</dbReference>
<sequence length="796" mass="83223">MTCCSPVLELAQNEERVKAVDLRGEELKHAGRLGVDGTVTYVFSVPAIHCGACIAAIEDALRPLPGVVSARVNLTLRRLTVILAPENAPSGTTPLRLVETLERLGYPATPVDLGDLDQLARERESGKLLLALGIAGFAAANVMLLSVSVWSGADEATRDLFHLISALIAVPAVAFSGQVFFRSAFVALRAGRLNMDVPISLALLLSLGLSLYESLSGGAEAYFDAAVTLTFFLLVGRYLDQLMRERARSAVLGIARLAAKGATRIVAGEMVLVPIDEVRPGMLLRVPAGERMPVDARVLSGASDLDRSLVTGESEPVPAGPGLRVEAGVLNLTGPLDVEALSGAKDSFLAEMTAMMEAAEQGRGAYVRIADRMARLYAPAVHLLAAAAFLGWLVATDGDWYQAVTVAIAVLIVTCPCALGLAVPVVHVVGASRLFQAGILMKDGSALERLAEIDTVLFDKTGTLTTGTPRLARTDILSIEESAAARALAARSHHPASRAIRAGLEAVAEPDLEAVREVAGSGVEAMIAGRRARLGRPGWVAEIAAPDRLGHDGGGGNGIEEERAGGEKGSVAFAFEGAPITTFSLDEVVRQGAAPALAALRPAGLSVELLSGDGEAPVRRLAGMLGIEDAAFRQSPADKIARIRTLQAEGHVVLMVGDGLNDAPSLAAGNVSMAPASACDAGRLAADFVFTRESLEAVPFAFDIARRAKSLVRSNFALAILYNAIAVPLAMAGLVTPLVAAIAMSASSIVVVANSLRLTQRGRATKAKARDFRRRETVPASGAEPARRAERLEIPA</sequence>
<dbReference type="InterPro" id="IPR036412">
    <property type="entry name" value="HAD-like_sf"/>
</dbReference>
<dbReference type="Gene3D" id="3.40.50.1000">
    <property type="entry name" value="HAD superfamily/HAD-like"/>
    <property type="match status" value="1"/>
</dbReference>
<dbReference type="SUPFAM" id="SSF81665">
    <property type="entry name" value="Calcium ATPase, transmembrane domain M"/>
    <property type="match status" value="1"/>
</dbReference>
<feature type="transmembrane region" description="Helical" evidence="8">
    <location>
        <begin position="716"/>
        <end position="732"/>
    </location>
</feature>
<dbReference type="PRINTS" id="PR00943">
    <property type="entry name" value="CUATPASE"/>
</dbReference>
<dbReference type="NCBIfam" id="TIGR01525">
    <property type="entry name" value="ATPase-IB_hvy"/>
    <property type="match status" value="1"/>
</dbReference>
<dbReference type="CDD" id="cd00371">
    <property type="entry name" value="HMA"/>
    <property type="match status" value="1"/>
</dbReference>
<comment type="caution">
    <text evidence="11">The sequence shown here is derived from an EMBL/GenBank/DDBJ whole genome shotgun (WGS) entry which is preliminary data.</text>
</comment>
<proteinExistence type="inferred from homology"/>
<feature type="region of interest" description="Disordered" evidence="9">
    <location>
        <begin position="767"/>
        <end position="796"/>
    </location>
</feature>
<keyword evidence="5" id="KW-1278">Translocase</keyword>
<dbReference type="Proteomes" id="UP000469011">
    <property type="component" value="Unassembled WGS sequence"/>
</dbReference>
<dbReference type="Pfam" id="PF00702">
    <property type="entry name" value="Hydrolase"/>
    <property type="match status" value="1"/>
</dbReference>
<feature type="transmembrane region" description="Helical" evidence="8">
    <location>
        <begin position="160"/>
        <end position="181"/>
    </location>
</feature>
<evidence type="ECO:0000259" key="10">
    <source>
        <dbReference type="PROSITE" id="PS50846"/>
    </source>
</evidence>
<dbReference type="InterPro" id="IPR006121">
    <property type="entry name" value="HMA_dom"/>
</dbReference>
<keyword evidence="12" id="KW-1185">Reference proteome</keyword>
<evidence type="ECO:0000313" key="12">
    <source>
        <dbReference type="Proteomes" id="UP000469011"/>
    </source>
</evidence>
<keyword evidence="8" id="KW-0547">Nucleotide-binding</keyword>
<comment type="subcellular location">
    <subcellularLocation>
        <location evidence="8">Cell membrane</location>
    </subcellularLocation>
    <subcellularLocation>
        <location evidence="1">Membrane</location>
    </subcellularLocation>
</comment>
<dbReference type="SUPFAM" id="SSF81653">
    <property type="entry name" value="Calcium ATPase, transduction domain A"/>
    <property type="match status" value="1"/>
</dbReference>
<gene>
    <name evidence="11" type="ORF">GTK09_10150</name>
</gene>
<dbReference type="InterPro" id="IPR023298">
    <property type="entry name" value="ATPase_P-typ_TM_dom_sf"/>
</dbReference>
<dbReference type="InterPro" id="IPR017969">
    <property type="entry name" value="Heavy-metal-associated_CS"/>
</dbReference>
<evidence type="ECO:0000256" key="4">
    <source>
        <dbReference type="ARBA" id="ARBA00022723"/>
    </source>
</evidence>
<dbReference type="GO" id="GO:0005524">
    <property type="term" value="F:ATP binding"/>
    <property type="evidence" value="ECO:0007669"/>
    <property type="project" value="UniProtKB-UniRule"/>
</dbReference>
<keyword evidence="3 8" id="KW-0812">Transmembrane</keyword>